<proteinExistence type="predicted"/>
<dbReference type="RefSeq" id="WP_092361275.1">
    <property type="nucleotide sequence ID" value="NZ_DAINWJ010000040.1"/>
</dbReference>
<dbReference type="AlphaFoldDB" id="A0A1I0DB58"/>
<dbReference type="PROSITE" id="PS01276">
    <property type="entry name" value="PEPTIDASE_U32"/>
    <property type="match status" value="1"/>
</dbReference>
<dbReference type="GO" id="GO:0008233">
    <property type="term" value="F:peptidase activity"/>
    <property type="evidence" value="ECO:0007669"/>
    <property type="project" value="UniProtKB-KW"/>
</dbReference>
<dbReference type="EMBL" id="FOIM01000004">
    <property type="protein sequence ID" value="SET29187.1"/>
    <property type="molecule type" value="Genomic_DNA"/>
</dbReference>
<dbReference type="InterPro" id="IPR020988">
    <property type="entry name" value="Pept_U32_collagenase"/>
</dbReference>
<name>A0A1I0DB58_9FIRM</name>
<protein>
    <submittedName>
        <fullName evidence="3">Collagenase-like protease, PrtC family</fullName>
    </submittedName>
</protein>
<evidence type="ECO:0000313" key="4">
    <source>
        <dbReference type="Proteomes" id="UP000198508"/>
    </source>
</evidence>
<organism evidence="3 4">
    <name type="scientific">Enterocloster lavalensis</name>
    <dbReference type="NCBI Taxonomy" id="460384"/>
    <lineage>
        <taxon>Bacteria</taxon>
        <taxon>Bacillati</taxon>
        <taxon>Bacillota</taxon>
        <taxon>Clostridia</taxon>
        <taxon>Lachnospirales</taxon>
        <taxon>Lachnospiraceae</taxon>
        <taxon>Enterocloster</taxon>
    </lineage>
</organism>
<dbReference type="Pfam" id="PF01136">
    <property type="entry name" value="Peptidase_U32"/>
    <property type="match status" value="2"/>
</dbReference>
<dbReference type="PANTHER" id="PTHR30217">
    <property type="entry name" value="PEPTIDASE U32 FAMILY"/>
    <property type="match status" value="1"/>
</dbReference>
<keyword evidence="4" id="KW-1185">Reference proteome</keyword>
<accession>A0A1I0DB58</accession>
<evidence type="ECO:0000259" key="2">
    <source>
        <dbReference type="Pfam" id="PF12392"/>
    </source>
</evidence>
<evidence type="ECO:0000256" key="1">
    <source>
        <dbReference type="SAM" id="MobiDB-lite"/>
    </source>
</evidence>
<sequence>MEHKKKLEVLAPAGSFESMKAAVAAGADAVYMGGSRFGARAYADNPDEHGLLEAIDYVHLHGRRLYMTVNTLFKEEEMGELYQYLLPYYREGLDAVIVQDLGAMDFMRRNFPGIDLHASTQMTITGVNGARLLKELGASRVVTARELSLDEIRRIRDQVDVEIESFVHGALCYCYSGQCLMSSLIGGRSGNRGRCAQPCRLPYEARENGKKPGDPLNRKQERNVMSLKDLCTLDLIPDLAAAGIYSLKIEGRMKSPRYTAGVVSIYRKYVDRFLEYGPDGYFVEPEDKKVLSDLFDRGGFTSGYYKQHNGRDMVALKEKPAFREGNQKLFDYLDKTYVEAELKEVINGRAVLGEGKPSELELSLAGGVCPDGSLVQVRVEGQMPQIAQNQPLTEDKILKQMGKTGNTPFVFANLEVELKGNLFMPVQAQNELRRAGLEALEQAVLDQWRRPAPSGGCGASDAFITPNAPAAPPAPTESTAPAAPTAPAVPTAPAAPTAPAVPIASAASTAPAAPTASQPSVAPAPTSPTPFRLYVSTEEPEQFEAAVREADVAGIYLDAAGFAPERWPDAVQSCHRAGKQCLLALPHIYRSHAEAFFKKNGKWLREAGFDGVLVRSPEEVMWLREIKPELRPVFDASVYCWNRETVRLFARLGAGRLTMPWELNSRELEPVMEELHREGLDGELVVYGRIPMMVSAQCIRRTTTGCVKKREVLTLKDRTGALLPVKNHCAFCYNTIYNASPLSLLGLESAVRRLGPAVIRLNFTTENQEETARTIRAFADGFLRGQEVLQPCRDFTRGHFKRGVQ</sequence>
<dbReference type="InterPro" id="IPR051454">
    <property type="entry name" value="RNA/ubiquinone_mod_enzymes"/>
</dbReference>
<gene>
    <name evidence="3" type="ORF">SAMN05216313_10479</name>
</gene>
<dbReference type="STRING" id="460384.SAMN05216313_10479"/>
<keyword evidence="3" id="KW-0645">Protease</keyword>
<evidence type="ECO:0000313" key="3">
    <source>
        <dbReference type="EMBL" id="SET29187.1"/>
    </source>
</evidence>
<dbReference type="PANTHER" id="PTHR30217:SF10">
    <property type="entry name" value="23S RRNA 5-HYDROXYCYTIDINE C2501 SYNTHASE"/>
    <property type="match status" value="1"/>
</dbReference>
<dbReference type="InterPro" id="IPR001539">
    <property type="entry name" value="Peptidase_U32"/>
</dbReference>
<reference evidence="4" key="1">
    <citation type="submission" date="2016-10" db="EMBL/GenBank/DDBJ databases">
        <authorList>
            <person name="Varghese N."/>
            <person name="Submissions S."/>
        </authorList>
    </citation>
    <scope>NUCLEOTIDE SEQUENCE [LARGE SCALE GENOMIC DNA]</scope>
    <source>
        <strain evidence="4">NLAE-zl-G277</strain>
    </source>
</reference>
<feature type="domain" description="Peptidase U32 collagenase" evidence="2">
    <location>
        <begin position="322"/>
        <end position="444"/>
    </location>
</feature>
<dbReference type="Pfam" id="PF12392">
    <property type="entry name" value="DUF3656"/>
    <property type="match status" value="1"/>
</dbReference>
<dbReference type="GO" id="GO:0006508">
    <property type="term" value="P:proteolysis"/>
    <property type="evidence" value="ECO:0007669"/>
    <property type="project" value="UniProtKB-KW"/>
</dbReference>
<keyword evidence="3" id="KW-0378">Hydrolase</keyword>
<feature type="compositionally biased region" description="Low complexity" evidence="1">
    <location>
        <begin position="476"/>
        <end position="497"/>
    </location>
</feature>
<feature type="region of interest" description="Disordered" evidence="1">
    <location>
        <begin position="451"/>
        <end position="497"/>
    </location>
</feature>
<dbReference type="Proteomes" id="UP000198508">
    <property type="component" value="Unassembled WGS sequence"/>
</dbReference>